<dbReference type="PANTHER" id="PTHR30529">
    <property type="entry name" value="CYTOCHROME B561"/>
    <property type="match status" value="1"/>
</dbReference>
<dbReference type="GO" id="GO:0020037">
    <property type="term" value="F:heme binding"/>
    <property type="evidence" value="ECO:0007669"/>
    <property type="project" value="TreeGrafter"/>
</dbReference>
<keyword evidence="10" id="KW-0408">Iron</keyword>
<dbReference type="InterPro" id="IPR016174">
    <property type="entry name" value="Di-haem_cyt_TM"/>
</dbReference>
<evidence type="ECO:0000256" key="8">
    <source>
        <dbReference type="ARBA" id="ARBA00022982"/>
    </source>
</evidence>
<dbReference type="GO" id="GO:0009055">
    <property type="term" value="F:electron transfer activity"/>
    <property type="evidence" value="ECO:0007669"/>
    <property type="project" value="InterPro"/>
</dbReference>
<keyword evidence="3" id="KW-0813">Transport</keyword>
<organism evidence="15 16">
    <name type="scientific">Gallionella capsiferriformans (strain ES-2)</name>
    <name type="common">Gallionella ferruginea capsiferriformans (strain ES-2)</name>
    <dbReference type="NCBI Taxonomy" id="395494"/>
    <lineage>
        <taxon>Bacteria</taxon>
        <taxon>Pseudomonadati</taxon>
        <taxon>Pseudomonadota</taxon>
        <taxon>Betaproteobacteria</taxon>
        <taxon>Nitrosomonadales</taxon>
        <taxon>Gallionellaceae</taxon>
        <taxon>Gallionella</taxon>
    </lineage>
</organism>
<dbReference type="OrthoDB" id="8723024at2"/>
<comment type="similarity">
    <text evidence="12">Belongs to the cytochrome b561 family.</text>
</comment>
<dbReference type="SUPFAM" id="SSF81342">
    <property type="entry name" value="Transmembrane di-heme cytochromes"/>
    <property type="match status" value="1"/>
</dbReference>
<keyword evidence="4" id="KW-1003">Cell membrane</keyword>
<evidence type="ECO:0000256" key="4">
    <source>
        <dbReference type="ARBA" id="ARBA00022475"/>
    </source>
</evidence>
<keyword evidence="9 13" id="KW-1133">Transmembrane helix</keyword>
<keyword evidence="8" id="KW-0249">Electron transport</keyword>
<evidence type="ECO:0000256" key="6">
    <source>
        <dbReference type="ARBA" id="ARBA00022692"/>
    </source>
</evidence>
<evidence type="ECO:0000259" key="14">
    <source>
        <dbReference type="Pfam" id="PF01292"/>
    </source>
</evidence>
<evidence type="ECO:0000256" key="10">
    <source>
        <dbReference type="ARBA" id="ARBA00023004"/>
    </source>
</evidence>
<comment type="subcellular location">
    <subcellularLocation>
        <location evidence="2">Cell membrane</location>
        <topology evidence="2">Multi-pass membrane protein</topology>
    </subcellularLocation>
</comment>
<name>D9SG61_GALCS</name>
<dbReference type="eggNOG" id="COG3038">
    <property type="taxonomic scope" value="Bacteria"/>
</dbReference>
<evidence type="ECO:0000256" key="1">
    <source>
        <dbReference type="ARBA" id="ARBA00001970"/>
    </source>
</evidence>
<evidence type="ECO:0000313" key="15">
    <source>
        <dbReference type="EMBL" id="ADL55508.1"/>
    </source>
</evidence>
<feature type="transmembrane region" description="Helical" evidence="13">
    <location>
        <begin position="146"/>
        <end position="166"/>
    </location>
</feature>
<evidence type="ECO:0000256" key="2">
    <source>
        <dbReference type="ARBA" id="ARBA00004651"/>
    </source>
</evidence>
<keyword evidence="11 13" id="KW-0472">Membrane</keyword>
<dbReference type="EMBL" id="CP002159">
    <property type="protein sequence ID" value="ADL55508.1"/>
    <property type="molecule type" value="Genomic_DNA"/>
</dbReference>
<feature type="transmembrane region" description="Helical" evidence="13">
    <location>
        <begin position="12"/>
        <end position="32"/>
    </location>
</feature>
<keyword evidence="16" id="KW-1185">Reference proteome</keyword>
<evidence type="ECO:0000256" key="9">
    <source>
        <dbReference type="ARBA" id="ARBA00022989"/>
    </source>
</evidence>
<evidence type="ECO:0000256" key="12">
    <source>
        <dbReference type="ARBA" id="ARBA00037975"/>
    </source>
</evidence>
<dbReference type="GO" id="GO:0046872">
    <property type="term" value="F:metal ion binding"/>
    <property type="evidence" value="ECO:0007669"/>
    <property type="project" value="UniProtKB-KW"/>
</dbReference>
<evidence type="ECO:0000313" key="16">
    <source>
        <dbReference type="Proteomes" id="UP000001235"/>
    </source>
</evidence>
<evidence type="ECO:0000256" key="3">
    <source>
        <dbReference type="ARBA" id="ARBA00022448"/>
    </source>
</evidence>
<dbReference type="STRING" id="395494.Galf_1489"/>
<feature type="transmembrane region" description="Helical" evidence="13">
    <location>
        <begin position="90"/>
        <end position="109"/>
    </location>
</feature>
<dbReference type="InterPro" id="IPR052168">
    <property type="entry name" value="Cytochrome_b561_oxidase"/>
</dbReference>
<dbReference type="Gene3D" id="1.20.950.20">
    <property type="entry name" value="Transmembrane di-heme cytochromes, Chain C"/>
    <property type="match status" value="1"/>
</dbReference>
<dbReference type="KEGG" id="gca:Galf_1489"/>
<protein>
    <submittedName>
        <fullName evidence="15">Cytochrome b/b6 domain</fullName>
    </submittedName>
</protein>
<accession>D9SG61</accession>
<reference evidence="15 16" key="1">
    <citation type="submission" date="2010-08" db="EMBL/GenBank/DDBJ databases">
        <title>Complete sequence of Gallionella capsiferriformans ES-2.</title>
        <authorList>
            <consortium name="US DOE Joint Genome Institute"/>
            <person name="Lucas S."/>
            <person name="Copeland A."/>
            <person name="Lapidus A."/>
            <person name="Cheng J.-F."/>
            <person name="Bruce D."/>
            <person name="Goodwin L."/>
            <person name="Pitluck S."/>
            <person name="Chertkov O."/>
            <person name="Davenport K.W."/>
            <person name="Detter J.C."/>
            <person name="Han C."/>
            <person name="Tapia R."/>
            <person name="Land M."/>
            <person name="Hauser L."/>
            <person name="Chang Y.-J."/>
            <person name="Jeffries C."/>
            <person name="Kyrpides N."/>
            <person name="Ivanova N."/>
            <person name="Mikhailova N."/>
            <person name="Shelobolina E.S."/>
            <person name="Picardal F."/>
            <person name="Roden E."/>
            <person name="Emerson D."/>
            <person name="Woyke T."/>
        </authorList>
    </citation>
    <scope>NUCLEOTIDE SEQUENCE [LARGE SCALE GENOMIC DNA]</scope>
    <source>
        <strain evidence="15 16">ES-2</strain>
    </source>
</reference>
<feature type="domain" description="Cytochrome b561 bacterial/Ni-hydrogenase" evidence="14">
    <location>
        <begin position="8"/>
        <end position="178"/>
    </location>
</feature>
<evidence type="ECO:0000256" key="5">
    <source>
        <dbReference type="ARBA" id="ARBA00022617"/>
    </source>
</evidence>
<dbReference type="GO" id="GO:0022904">
    <property type="term" value="P:respiratory electron transport chain"/>
    <property type="evidence" value="ECO:0007669"/>
    <property type="project" value="InterPro"/>
</dbReference>
<dbReference type="RefSeq" id="WP_013293447.1">
    <property type="nucleotide sequence ID" value="NC_014394.1"/>
</dbReference>
<dbReference type="HOGENOM" id="CLU_095321_4_1_4"/>
<dbReference type="AlphaFoldDB" id="D9SG61"/>
<evidence type="ECO:0000256" key="7">
    <source>
        <dbReference type="ARBA" id="ARBA00022723"/>
    </source>
</evidence>
<dbReference type="Pfam" id="PF01292">
    <property type="entry name" value="Ni_hydr_CYTB"/>
    <property type="match status" value="1"/>
</dbReference>
<evidence type="ECO:0000256" key="11">
    <source>
        <dbReference type="ARBA" id="ARBA00023136"/>
    </source>
</evidence>
<proteinExistence type="inferred from homology"/>
<sequence precursor="true">MNLPNITRYNNTAITLHWLVALLIFAAFPLGVYMHELSLSPTKLQLYSYHKWIGITVLLLAVQRVVWRATHTPPALPDNLPRWQKIASHATHQLLYVLLFVVPLSGWLMSSAKGYKTVWLGILQLPDLVSKNKTLGELLSNVHASLNYLLLALVVLHIAAVLKHRLIDRDDVMTRMLPIGDRK</sequence>
<dbReference type="GO" id="GO:0005886">
    <property type="term" value="C:plasma membrane"/>
    <property type="evidence" value="ECO:0007669"/>
    <property type="project" value="UniProtKB-SubCell"/>
</dbReference>
<dbReference type="Proteomes" id="UP000001235">
    <property type="component" value="Chromosome"/>
</dbReference>
<keyword evidence="5" id="KW-0349">Heme</keyword>
<dbReference type="PANTHER" id="PTHR30529:SF1">
    <property type="entry name" value="CYTOCHROME B561 HOMOLOG 2"/>
    <property type="match status" value="1"/>
</dbReference>
<keyword evidence="7" id="KW-0479">Metal-binding</keyword>
<comment type="cofactor">
    <cofactor evidence="1">
        <name>heme b</name>
        <dbReference type="ChEBI" id="CHEBI:60344"/>
    </cofactor>
</comment>
<dbReference type="InterPro" id="IPR011577">
    <property type="entry name" value="Cyt_b561_bac/Ni-Hgenase"/>
</dbReference>
<gene>
    <name evidence="15" type="ordered locus">Galf_1489</name>
</gene>
<evidence type="ECO:0000256" key="13">
    <source>
        <dbReference type="SAM" id="Phobius"/>
    </source>
</evidence>
<keyword evidence="6 13" id="KW-0812">Transmembrane</keyword>